<dbReference type="AlphaFoldDB" id="A0A1E5CCX5"/>
<name>A0A1E5CCX5_9GAMM</name>
<sequence>MSSEGSKVSKYKVILRTVIEQRPSGIRQRLAEALGKNRSFISQISNPEYNTPIPFKHIPKIFDVCMFSDEQESQFLAAYTEAHPNRSALENKKVQMVHCSVSFPDMGSEKSNTAIKKAIQDYTKQLVATIETVKTP</sequence>
<protein>
    <submittedName>
        <fullName evidence="1">Uncharacterized protein</fullName>
    </submittedName>
</protein>
<evidence type="ECO:0000313" key="2">
    <source>
        <dbReference type="Proteomes" id="UP000095039"/>
    </source>
</evidence>
<dbReference type="RefSeq" id="WP_016959360.1">
    <property type="nucleotide sequence ID" value="NZ_AJWN02000023.1"/>
</dbReference>
<comment type="caution">
    <text evidence="1">The sequence shown here is derived from an EMBL/GenBank/DDBJ whole genome shotgun (WGS) entry which is preliminary data.</text>
</comment>
<accession>A0A1E5CCX5</accession>
<organism evidence="1 2">
    <name type="scientific">Enterovibrio norvegicus FF-454</name>
    <dbReference type="NCBI Taxonomy" id="1185651"/>
    <lineage>
        <taxon>Bacteria</taxon>
        <taxon>Pseudomonadati</taxon>
        <taxon>Pseudomonadota</taxon>
        <taxon>Gammaproteobacteria</taxon>
        <taxon>Vibrionales</taxon>
        <taxon>Vibrionaceae</taxon>
        <taxon>Enterovibrio</taxon>
    </lineage>
</organism>
<proteinExistence type="predicted"/>
<keyword evidence="2" id="KW-1185">Reference proteome</keyword>
<evidence type="ECO:0000313" key="1">
    <source>
        <dbReference type="EMBL" id="OEE63361.1"/>
    </source>
</evidence>
<dbReference type="Proteomes" id="UP000095039">
    <property type="component" value="Unassembled WGS sequence"/>
</dbReference>
<dbReference type="EMBL" id="AJWN02000023">
    <property type="protein sequence ID" value="OEE63361.1"/>
    <property type="molecule type" value="Genomic_DNA"/>
</dbReference>
<gene>
    <name evidence="1" type="ORF">A1OK_07035</name>
</gene>
<reference evidence="1 2" key="1">
    <citation type="journal article" date="2012" name="Science">
        <title>Ecological populations of bacteria act as socially cohesive units of antibiotic production and resistance.</title>
        <authorList>
            <person name="Cordero O.X."/>
            <person name="Wildschutte H."/>
            <person name="Kirkup B."/>
            <person name="Proehl S."/>
            <person name="Ngo L."/>
            <person name="Hussain F."/>
            <person name="Le Roux F."/>
            <person name="Mincer T."/>
            <person name="Polz M.F."/>
        </authorList>
    </citation>
    <scope>NUCLEOTIDE SEQUENCE [LARGE SCALE GENOMIC DNA]</scope>
    <source>
        <strain evidence="1 2">FF-454</strain>
    </source>
</reference>